<dbReference type="InterPro" id="IPR013950">
    <property type="entry name" value="Mis14/Nsl1"/>
</dbReference>
<proteinExistence type="predicted"/>
<keyword evidence="2" id="KW-1185">Reference proteome</keyword>
<sequence>MSSSHRADKVYVPIEQVRYISDQLLEQLEFKIQTILPANKNKNKNKNKGSDNDNEISLQDDPIRREISLNLQEYLKLVVDQAAYSLVISNMDISGRKLGDVIGESQAKYLEPFDVKLNEEVRQKYQEWEDYSVQVSQIRQRAPDLMNEIYRKGETEYLNQLDKRINKITNSDTSVRAIDENIVDTNFDALNETELCESLEESIKQLHESIDKLPQLREDVTTLNKWAKYYTRHK</sequence>
<dbReference type="AlphaFoldDB" id="A0AAN7WJX7"/>
<gene>
    <name evidence="1" type="ORF">RI543_003944</name>
</gene>
<organism evidence="1 2">
    <name type="scientific">Arxiozyma heterogenica</name>
    <dbReference type="NCBI Taxonomy" id="278026"/>
    <lineage>
        <taxon>Eukaryota</taxon>
        <taxon>Fungi</taxon>
        <taxon>Dikarya</taxon>
        <taxon>Ascomycota</taxon>
        <taxon>Saccharomycotina</taxon>
        <taxon>Saccharomycetes</taxon>
        <taxon>Saccharomycetales</taxon>
        <taxon>Saccharomycetaceae</taxon>
        <taxon>Arxiozyma</taxon>
    </lineage>
</organism>
<dbReference type="GO" id="GO:0000070">
    <property type="term" value="P:mitotic sister chromatid segregation"/>
    <property type="evidence" value="ECO:0007669"/>
    <property type="project" value="InterPro"/>
</dbReference>
<reference evidence="2" key="1">
    <citation type="submission" date="2023-07" db="EMBL/GenBank/DDBJ databases">
        <title>A draft genome of Kazachstania heterogenica Y-27499.</title>
        <authorList>
            <person name="Donic C."/>
            <person name="Kralova J.S."/>
            <person name="Fidel L."/>
            <person name="Ben-Dor S."/>
            <person name="Jung S."/>
        </authorList>
    </citation>
    <scope>NUCLEOTIDE SEQUENCE [LARGE SCALE GENOMIC DNA]</scope>
    <source>
        <strain evidence="2">Y27499</strain>
    </source>
</reference>
<dbReference type="Pfam" id="PF08641">
    <property type="entry name" value="Mis14"/>
    <property type="match status" value="1"/>
</dbReference>
<name>A0AAN7WJX7_9SACH</name>
<accession>A0AAN7WJX7</accession>
<dbReference type="GO" id="GO:0000776">
    <property type="term" value="C:kinetochore"/>
    <property type="evidence" value="ECO:0007669"/>
    <property type="project" value="InterPro"/>
</dbReference>
<protein>
    <submittedName>
        <fullName evidence="1">Uncharacterized protein</fullName>
    </submittedName>
</protein>
<evidence type="ECO:0000313" key="2">
    <source>
        <dbReference type="Proteomes" id="UP001306508"/>
    </source>
</evidence>
<dbReference type="EMBL" id="JAWIZZ010000053">
    <property type="protein sequence ID" value="KAK5778285.1"/>
    <property type="molecule type" value="Genomic_DNA"/>
</dbReference>
<evidence type="ECO:0000313" key="1">
    <source>
        <dbReference type="EMBL" id="KAK5778285.1"/>
    </source>
</evidence>
<dbReference type="Proteomes" id="UP001306508">
    <property type="component" value="Unassembled WGS sequence"/>
</dbReference>
<comment type="caution">
    <text evidence="1">The sequence shown here is derived from an EMBL/GenBank/DDBJ whole genome shotgun (WGS) entry which is preliminary data.</text>
</comment>